<feature type="compositionally biased region" description="Low complexity" evidence="1">
    <location>
        <begin position="173"/>
        <end position="194"/>
    </location>
</feature>
<sequence length="313" mass="29974">MPNRRRRRLSTALSTVAALAVASPVAVIAVSELSAQAGTQGAPQHREFVQAATITDLPGELITALSQGLSQFGINLPPMPTGLLTGTGASAPTTLTSPGLGTAGLMPGLSAAPSLTDPSLANPALTTPGLTAPGLTTPGLTTPGLTTPGLTTPSLTDPALASPGLTTPSLTDPGLASPLTPGLTTPPALTDPALGAMPISTSGLPATGEIPISAPIGLDPALGSYPVLGDPTLAATQPAASTSGGLLGDLTSAANSLGAGEAIDLLKGVLMPAIMSAVKPPVPAAPLATAAGDVAAPVEAGLGAAEAAVEPGA</sequence>
<feature type="compositionally biased region" description="Low complexity" evidence="1">
    <location>
        <begin position="123"/>
        <end position="156"/>
    </location>
</feature>
<organism evidence="3 4">
    <name type="scientific">Mycolicibacterium iranicum</name>
    <name type="common">Mycobacterium iranicum</name>
    <dbReference type="NCBI Taxonomy" id="912594"/>
    <lineage>
        <taxon>Bacteria</taxon>
        <taxon>Bacillati</taxon>
        <taxon>Actinomycetota</taxon>
        <taxon>Actinomycetes</taxon>
        <taxon>Mycobacteriales</taxon>
        <taxon>Mycobacteriaceae</taxon>
        <taxon>Mycolicibacterium</taxon>
    </lineage>
</organism>
<comment type="caution">
    <text evidence="3">The sequence shown here is derived from an EMBL/GenBank/DDBJ whole genome shotgun (WGS) entry which is preliminary data.</text>
</comment>
<reference evidence="3 4" key="1">
    <citation type="submission" date="2016-01" db="EMBL/GenBank/DDBJ databases">
        <title>The new phylogeny of the genus Mycobacterium.</title>
        <authorList>
            <person name="Tarcisio F."/>
            <person name="Conor M."/>
            <person name="Antonella G."/>
            <person name="Elisabetta G."/>
            <person name="Giulia F.S."/>
            <person name="Sara T."/>
            <person name="Anna F."/>
            <person name="Clotilde B."/>
            <person name="Roberto B."/>
            <person name="Veronica D.S."/>
            <person name="Fabio R."/>
            <person name="Monica P."/>
            <person name="Olivier J."/>
            <person name="Enrico T."/>
            <person name="Nicola S."/>
        </authorList>
    </citation>
    <scope>NUCLEOTIDE SEQUENCE [LARGE SCALE GENOMIC DNA]</scope>
    <source>
        <strain evidence="3 4">DSM 45541</strain>
    </source>
</reference>
<name>A0A1X1WEB7_MYCIR</name>
<gene>
    <name evidence="3" type="ORF">AWC12_00405</name>
</gene>
<keyword evidence="2" id="KW-0732">Signal</keyword>
<proteinExistence type="predicted"/>
<evidence type="ECO:0000313" key="3">
    <source>
        <dbReference type="EMBL" id="ORV84936.1"/>
    </source>
</evidence>
<dbReference type="InterPro" id="IPR008164">
    <property type="entry name" value="XGLTT_rpt"/>
</dbReference>
<dbReference type="AlphaFoldDB" id="A0A1X1WEB7"/>
<dbReference type="Proteomes" id="UP000193622">
    <property type="component" value="Unassembled WGS sequence"/>
</dbReference>
<feature type="region of interest" description="Disordered" evidence="1">
    <location>
        <begin position="109"/>
        <end position="194"/>
    </location>
</feature>
<dbReference type="Pfam" id="PF01744">
    <property type="entry name" value="GLTT"/>
    <property type="match status" value="1"/>
</dbReference>
<feature type="signal peptide" evidence="2">
    <location>
        <begin position="1"/>
        <end position="28"/>
    </location>
</feature>
<feature type="chain" id="PRO_5038948326" description="Exported repetitive protein Erp" evidence="2">
    <location>
        <begin position="29"/>
        <end position="313"/>
    </location>
</feature>
<protein>
    <recommendedName>
        <fullName evidence="5">Exported repetitive protein Erp</fullName>
    </recommendedName>
</protein>
<evidence type="ECO:0000256" key="1">
    <source>
        <dbReference type="SAM" id="MobiDB-lite"/>
    </source>
</evidence>
<evidence type="ECO:0008006" key="5">
    <source>
        <dbReference type="Google" id="ProtNLM"/>
    </source>
</evidence>
<accession>A0A1X1WEB7</accession>
<evidence type="ECO:0000256" key="2">
    <source>
        <dbReference type="SAM" id="SignalP"/>
    </source>
</evidence>
<dbReference type="EMBL" id="LQPC01000045">
    <property type="protein sequence ID" value="ORV84936.1"/>
    <property type="molecule type" value="Genomic_DNA"/>
</dbReference>
<evidence type="ECO:0000313" key="4">
    <source>
        <dbReference type="Proteomes" id="UP000193622"/>
    </source>
</evidence>
<dbReference type="RefSeq" id="WP_085176753.1">
    <property type="nucleotide sequence ID" value="NZ_LQPC01000045.1"/>
</dbReference>